<dbReference type="InterPro" id="IPR035810">
    <property type="entry name" value="PEBP_euk"/>
</dbReference>
<dbReference type="PANTHER" id="PTHR11362">
    <property type="entry name" value="PHOSPHATIDYLETHANOLAMINE-BINDING PROTEIN"/>
    <property type="match status" value="1"/>
</dbReference>
<protein>
    <recommendedName>
        <fullName evidence="4">PEBP-like protein</fullName>
    </recommendedName>
</protein>
<dbReference type="Pfam" id="PF01161">
    <property type="entry name" value="PBP"/>
    <property type="match status" value="1"/>
</dbReference>
<reference evidence="2" key="1">
    <citation type="journal article" date="2020" name="Stud. Mycol.">
        <title>101 Dothideomycetes genomes: a test case for predicting lifestyles and emergence of pathogens.</title>
        <authorList>
            <person name="Haridas S."/>
            <person name="Albert R."/>
            <person name="Binder M."/>
            <person name="Bloem J."/>
            <person name="Labutti K."/>
            <person name="Salamov A."/>
            <person name="Andreopoulos B."/>
            <person name="Baker S."/>
            <person name="Barry K."/>
            <person name="Bills G."/>
            <person name="Bluhm B."/>
            <person name="Cannon C."/>
            <person name="Castanera R."/>
            <person name="Culley D."/>
            <person name="Daum C."/>
            <person name="Ezra D."/>
            <person name="Gonzalez J."/>
            <person name="Henrissat B."/>
            <person name="Kuo A."/>
            <person name="Liang C."/>
            <person name="Lipzen A."/>
            <person name="Lutzoni F."/>
            <person name="Magnuson J."/>
            <person name="Mondo S."/>
            <person name="Nolan M."/>
            <person name="Ohm R."/>
            <person name="Pangilinan J."/>
            <person name="Park H.-J."/>
            <person name="Ramirez L."/>
            <person name="Alfaro M."/>
            <person name="Sun H."/>
            <person name="Tritt A."/>
            <person name="Yoshinaga Y."/>
            <person name="Zwiers L.-H."/>
            <person name="Turgeon B."/>
            <person name="Goodwin S."/>
            <person name="Spatafora J."/>
            <person name="Crous P."/>
            <person name="Grigoriev I."/>
        </authorList>
    </citation>
    <scope>NUCLEOTIDE SEQUENCE</scope>
    <source>
        <strain evidence="2">ATCC 36951</strain>
    </source>
</reference>
<dbReference type="AlphaFoldDB" id="A0A6A6CBM2"/>
<dbReference type="InterPro" id="IPR008914">
    <property type="entry name" value="PEBP"/>
</dbReference>
<dbReference type="CDD" id="cd00866">
    <property type="entry name" value="PEBP_euk"/>
    <property type="match status" value="1"/>
</dbReference>
<dbReference type="RefSeq" id="XP_033664211.1">
    <property type="nucleotide sequence ID" value="XM_033808077.1"/>
</dbReference>
<evidence type="ECO:0000256" key="1">
    <source>
        <dbReference type="SAM" id="SignalP"/>
    </source>
</evidence>
<proteinExistence type="predicted"/>
<feature type="signal peptide" evidence="1">
    <location>
        <begin position="1"/>
        <end position="18"/>
    </location>
</feature>
<dbReference type="EMBL" id="ML993609">
    <property type="protein sequence ID" value="KAF2163322.1"/>
    <property type="molecule type" value="Genomic_DNA"/>
</dbReference>
<keyword evidence="1" id="KW-0732">Signal</keyword>
<organism evidence="2 3">
    <name type="scientific">Zasmidium cellare ATCC 36951</name>
    <dbReference type="NCBI Taxonomy" id="1080233"/>
    <lineage>
        <taxon>Eukaryota</taxon>
        <taxon>Fungi</taxon>
        <taxon>Dikarya</taxon>
        <taxon>Ascomycota</taxon>
        <taxon>Pezizomycotina</taxon>
        <taxon>Dothideomycetes</taxon>
        <taxon>Dothideomycetidae</taxon>
        <taxon>Mycosphaerellales</taxon>
        <taxon>Mycosphaerellaceae</taxon>
        <taxon>Zasmidium</taxon>
    </lineage>
</organism>
<evidence type="ECO:0000313" key="2">
    <source>
        <dbReference type="EMBL" id="KAF2163322.1"/>
    </source>
</evidence>
<dbReference type="Proteomes" id="UP000799537">
    <property type="component" value="Unassembled WGS sequence"/>
</dbReference>
<evidence type="ECO:0000313" key="3">
    <source>
        <dbReference type="Proteomes" id="UP000799537"/>
    </source>
</evidence>
<dbReference type="SUPFAM" id="SSF49777">
    <property type="entry name" value="PEBP-like"/>
    <property type="match status" value="1"/>
</dbReference>
<dbReference type="GeneID" id="54561349"/>
<dbReference type="Gene3D" id="3.90.280.10">
    <property type="entry name" value="PEBP-like"/>
    <property type="match status" value="1"/>
</dbReference>
<gene>
    <name evidence="2" type="ORF">M409DRAFT_26359</name>
</gene>
<accession>A0A6A6CBM2</accession>
<dbReference type="PANTHER" id="PTHR11362:SF82">
    <property type="entry name" value="PHOSPHATIDYLETHANOLAMINE-BINDING PROTEIN 4"/>
    <property type="match status" value="1"/>
</dbReference>
<keyword evidence="3" id="KW-1185">Reference proteome</keyword>
<sequence length="202" mass="22561">MHLNNWVYSLALTGLASCQTPPGYPQSTHRALIVAYDNLTITPDALISQNDTTLEPHISLPQHSRCREVYMLLMLDLSLPTSNLPQNQTYTSGIGQNRSTYLHWFQGNLTHSHHSNALIPLSDTETIAPYVPPSPNPGDIAHIYAFYLFKQPKEFVLTGVNAGRDLYPTVSYDRISFSVQDVAEEKGLELVAGTYFREQTPA</sequence>
<name>A0A6A6CBM2_ZASCE</name>
<feature type="chain" id="PRO_5025680327" description="PEBP-like protein" evidence="1">
    <location>
        <begin position="19"/>
        <end position="202"/>
    </location>
</feature>
<evidence type="ECO:0008006" key="4">
    <source>
        <dbReference type="Google" id="ProtNLM"/>
    </source>
</evidence>
<dbReference type="InterPro" id="IPR036610">
    <property type="entry name" value="PEBP-like_sf"/>
</dbReference>
<dbReference type="OrthoDB" id="2506647at2759"/>